<evidence type="ECO:0000256" key="2">
    <source>
        <dbReference type="SAM" id="Phobius"/>
    </source>
</evidence>
<evidence type="ECO:0000313" key="3">
    <source>
        <dbReference type="EMBL" id="CAD8920220.1"/>
    </source>
</evidence>
<sequence>MTPIRVSRGVGVRERRRCRTRLSRGAAHYAGAPSHLALLVVCLFLWAPGTARAGVAPAFEASFPALRDATDSGATLDVRLDAAGRAHYAVLPSADAAPSAADVAAQSVSGALDAGTFDVPTPGQTASHVITGLAPATAYKVHVVADDSGDPATLQASVTSESLFTAQDVTPPSFGAGHPVAVDVTDHSFKIESSLNEDGTVFVGVLARDATAPDSQAVIDGTGFLFASSVVAAKDVVVRQTFDGLSADDEFDVYVVAVDDHFNQNVQTTPTLVPVTVLSDQTPPTFAAGYPALSDTTDSSVNVRASITEVGSFAAVVVIRDDVSPTSSQVVAGADSFDQPAFAAGTQALPTVGQHAVLTLSGLAPSTDYDVYVVAADAASNWQEAPALLALTTSQDATPPSFTSGFPREGAMADTSGAIEVSLTEASTVYVAMVAVGTAAPSVTQVVAGTGFLQSVTRSVDPNTITAIALSTGMVASTSYDVYVVAEDKEPTPNRQASAVKTTVTTGADATPPAFSGGRPVVGSITDSSIVVTVSLNEAGTYWLVVVASGASAPSAAAVRQGQGATGGAAPFSATGPVPTPGAAVTTTIVGLAHQTAYDVYVVGGDSMDPPNVMATPTKRSFSTLPDATAPTFSVEPAVVATTDTSITVEVIITEAGTVYAALRAQGSLAPTSAQVVAGGAAFLASDSVVLANAGDAGFPVFNGLQHSTTYDAYFVAADAEDEPNVMASPLKVSVTSGADATPPNYGFGYPAVGNIADTSVRISVTLTEAGSFHYVVLLRGAPAPGASAVVLGRAADGQAGVASGSATVPGTGIIGPAEVSGLVAETDYDAYILARDVANNVMSAVAVRTFSTGPDATPPEFSDGYPSQADITDSTATFSVALNEGGYVYAAAVARGAEEPTPSEVRIGADFVAVASVAVPSPATSYDITLALLHHNTEYDVYLVATDDHVTRNMQAAVTKLQIRTELDSTPPVFLVGTPAVSSITDEKADVTFRLNEAGSVFYVILEAGRPVPNVVQTMAGKDGNDVAGKAKGSKGVSAADDPVVGKISGLFHSTAYILYAVAQDAFDVPNTQTAPTAVSFSTGADATGPKFVLGFPRMAGVTDESGTLEMQLNEVATVYYIISLEGGAPPPAQDIIDDNISGEHFVTWGRFEVSAPTTTASSHVTGLTASRDHHFYLICVDVFGNKQALVTQVDFRTAPDATPPVFMPTYPLLSNLVDSSALLNVKLNEPGRVFYAIVVAGSPAPTSQEVLTGFYSNSATFAARGNRVIVDASEVVTAQLRGLAYEQDYVMYVVAQDAQSIPNVQAAPVAVTFRTLADTTPPELIYGYPIASPQSDFIVDVGVKMNEPGEFFIVVVPENSGTEPTAGEVMSGVGPRGTVAVSVASGVVTNKDQVVTVTMTGFEPVTDYDGYIAVRDAANPPNVQPVVGTMFFTTLKDTTPPTIPEHEPFTSLRDSSVDLSFMLNERGYVYWALRNASADAMTKAEVESAALEAEAALADEGDRRLAVANVDAILAAGRTLVPVPFLAEDVPVTGLEYYSDYRVTYFAEDDAEPTPNVQSELTSFSFRTRKDMTPPDMWAGFPAFQDVTYQSATLVVRLNEPGVVHWVAIRPQVTGDIPPPTPQQVLDGWTDSPHAHFAHGNISVPTARVNAFAFLEGMRHNRWYNVYFIAQDGMSPPNVQTAATMKAILTADLPVCLNREHDASEADVDCGGGCSAACAVGKKCRLNVDCVERVCGADKRCAAPHCFDNVRNGGEVTVDDCALDQCKPFVDTEALGWETAEGQFDVTGLNAESLEADDKKRCGLRVAIAESLGVGTEHVQLQTPFTSPVRAGSSGSHTDVTTITFIVAVEPPQTVEGMQQLIREAIASGTLQEWIKRNGVGAEALDDYLAMLAGQQNNNALDRPETSNLGNVLLFCFLALLLLLCCGCAWMYTHREKKVREVEPRRSADFVGVFLTADIAAEPDEEESESDAEPVLPSDSDESSAPVLRVHVDSSDDDVDMSALMHNGEVAARRIIERKETAHRLKPARGHRDPGSDDSEGDDAADADLDLNAMAAGVGEVMADAGLVSQADAARADAERRAAADAERRRLRERATSATTLARGLPRLRTGASLASWASSHTMSSVAADSTPRASGSRRE</sequence>
<feature type="region of interest" description="Disordered" evidence="1">
    <location>
        <begin position="1963"/>
        <end position="1988"/>
    </location>
</feature>
<keyword evidence="2" id="KW-1133">Transmembrane helix</keyword>
<reference evidence="3" key="1">
    <citation type="submission" date="2021-01" db="EMBL/GenBank/DDBJ databases">
        <authorList>
            <person name="Corre E."/>
            <person name="Pelletier E."/>
            <person name="Niang G."/>
            <person name="Scheremetjew M."/>
            <person name="Finn R."/>
            <person name="Kale V."/>
            <person name="Holt S."/>
            <person name="Cochrane G."/>
            <person name="Meng A."/>
            <person name="Brown T."/>
            <person name="Cohen L."/>
        </authorList>
    </citation>
    <scope>NUCLEOTIDE SEQUENCE</scope>
    <source>
        <strain evidence="3">Ms1</strain>
    </source>
</reference>
<feature type="compositionally biased region" description="Polar residues" evidence="1">
    <location>
        <begin position="2118"/>
        <end position="2136"/>
    </location>
</feature>
<organism evidence="3">
    <name type="scientific">Bicosoecida sp. CB-2014</name>
    <dbReference type="NCBI Taxonomy" id="1486930"/>
    <lineage>
        <taxon>Eukaryota</taxon>
        <taxon>Sar</taxon>
        <taxon>Stramenopiles</taxon>
        <taxon>Bigyra</taxon>
        <taxon>Opalozoa</taxon>
        <taxon>Bicosoecida</taxon>
    </lineage>
</organism>
<proteinExistence type="predicted"/>
<name>A0A7S1CIK6_9STRA</name>
<feature type="compositionally biased region" description="Basic and acidic residues" evidence="1">
    <location>
        <begin position="2081"/>
        <end position="2097"/>
    </location>
</feature>
<feature type="compositionally biased region" description="Acidic residues" evidence="1">
    <location>
        <begin position="1963"/>
        <end position="1974"/>
    </location>
</feature>
<keyword evidence="2" id="KW-0812">Transmembrane</keyword>
<feature type="region of interest" description="Disordered" evidence="1">
    <location>
        <begin position="2081"/>
        <end position="2142"/>
    </location>
</feature>
<dbReference type="EMBL" id="HBFS01020086">
    <property type="protein sequence ID" value="CAD8920220.1"/>
    <property type="molecule type" value="Transcribed_RNA"/>
</dbReference>
<accession>A0A7S1CIK6</accession>
<feature type="region of interest" description="Disordered" evidence="1">
    <location>
        <begin position="2021"/>
        <end position="2047"/>
    </location>
</feature>
<keyword evidence="2" id="KW-0472">Membrane</keyword>
<evidence type="ECO:0000256" key="1">
    <source>
        <dbReference type="SAM" id="MobiDB-lite"/>
    </source>
</evidence>
<feature type="transmembrane region" description="Helical" evidence="2">
    <location>
        <begin position="1914"/>
        <end position="1934"/>
    </location>
</feature>
<feature type="compositionally biased region" description="Acidic residues" evidence="1">
    <location>
        <begin position="2038"/>
        <end position="2047"/>
    </location>
</feature>
<gene>
    <name evidence="3" type="ORF">BSP0115_LOCUS13482</name>
</gene>
<protein>
    <submittedName>
        <fullName evidence="3">Uncharacterized protein</fullName>
    </submittedName>
</protein>